<gene>
    <name evidence="8" type="ORF">GGC33_15090</name>
</gene>
<dbReference type="InterPro" id="IPR036188">
    <property type="entry name" value="FAD/NAD-bd_sf"/>
</dbReference>
<feature type="domain" description="FAD/NAD(P)-binding" evidence="7">
    <location>
        <begin position="9"/>
        <end position="128"/>
    </location>
</feature>
<evidence type="ECO:0000313" key="9">
    <source>
        <dbReference type="Proteomes" id="UP000437131"/>
    </source>
</evidence>
<evidence type="ECO:0000256" key="1">
    <source>
        <dbReference type="ARBA" id="ARBA00001974"/>
    </source>
</evidence>
<keyword evidence="2" id="KW-0285">Flavoprotein</keyword>
<dbReference type="RefSeq" id="WP_155084486.1">
    <property type="nucleotide sequence ID" value="NZ_WMIA01000023.1"/>
</dbReference>
<sequence>MEHQTYSHQIVIVGGGSGGITTAAQLLLKDKNLDIAVIEPSEKHCYQPGWTLASGGLIDPDKIIHDKKEVMPKQVHWIKEFVAKFNPDNNTLITRKGTVVKYQYLILCPGCQLDLHLIKGLKETLGKNGVTSNYAGLGGYSWELIDNFKGGTAIFTYPNTPIKCGGAAQKVMYMADATFKKKSGVGVNSKVMFCTAGTRMFGVKEYSDVLDEVVERQGIEVKYQHNLKEIKADTKEAIFDVITANGTEEVIIKYDMLHVAPPMSAPNFIKESPFAQENNGIHGGWVDVDKYTLQHLHYPNVFGLGDASSLPTSKTAAAVRGQVPIVVENLLSLMKSQPLKAKYDGYTCCPIITSYNSVVLAEFNYEGEPISSFFIDLAKERYSMFLVKRYLLPWLYWNRMLKGKPFETSILKKLGLLK</sequence>
<dbReference type="PANTHER" id="PTHR10632:SF2">
    <property type="entry name" value="SULFIDE:QUINONE OXIDOREDUCTASE, MITOCHONDRIAL"/>
    <property type="match status" value="1"/>
</dbReference>
<keyword evidence="5" id="KW-0809">Transit peptide</keyword>
<evidence type="ECO:0000256" key="4">
    <source>
        <dbReference type="ARBA" id="ARBA00022827"/>
    </source>
</evidence>
<keyword evidence="3" id="KW-0874">Quinone</keyword>
<evidence type="ECO:0000256" key="5">
    <source>
        <dbReference type="ARBA" id="ARBA00022946"/>
    </source>
</evidence>
<dbReference type="Proteomes" id="UP000437131">
    <property type="component" value="Unassembled WGS sequence"/>
</dbReference>
<dbReference type="Gene3D" id="3.50.50.60">
    <property type="entry name" value="FAD/NAD(P)-binding domain"/>
    <property type="match status" value="2"/>
</dbReference>
<dbReference type="InterPro" id="IPR015904">
    <property type="entry name" value="Sulphide_quinone_reductase"/>
</dbReference>
<accession>A0A844H1M4</accession>
<organism evidence="8 9">
    <name type="scientific">Cyanobacterium aponinum 0216</name>
    <dbReference type="NCBI Taxonomy" id="2676140"/>
    <lineage>
        <taxon>Bacteria</taxon>
        <taxon>Bacillati</taxon>
        <taxon>Cyanobacteriota</taxon>
        <taxon>Cyanophyceae</taxon>
        <taxon>Oscillatoriophycideae</taxon>
        <taxon>Chroococcales</taxon>
        <taxon>Geminocystaceae</taxon>
        <taxon>Cyanobacterium</taxon>
    </lineage>
</organism>
<dbReference type="GO" id="GO:0070224">
    <property type="term" value="F:sulfide:quinone oxidoreductase activity"/>
    <property type="evidence" value="ECO:0007669"/>
    <property type="project" value="TreeGrafter"/>
</dbReference>
<evidence type="ECO:0000313" key="8">
    <source>
        <dbReference type="EMBL" id="MTF40245.1"/>
    </source>
</evidence>
<dbReference type="InterPro" id="IPR023753">
    <property type="entry name" value="FAD/NAD-binding_dom"/>
</dbReference>
<name>A0A844H1M4_9CHRO</name>
<comment type="cofactor">
    <cofactor evidence="1">
        <name>FAD</name>
        <dbReference type="ChEBI" id="CHEBI:57692"/>
    </cofactor>
</comment>
<evidence type="ECO:0000256" key="3">
    <source>
        <dbReference type="ARBA" id="ARBA00022719"/>
    </source>
</evidence>
<dbReference type="EMBL" id="WMIA01000023">
    <property type="protein sequence ID" value="MTF40245.1"/>
    <property type="molecule type" value="Genomic_DNA"/>
</dbReference>
<dbReference type="Pfam" id="PF07992">
    <property type="entry name" value="Pyr_redox_2"/>
    <property type="match status" value="2"/>
</dbReference>
<dbReference type="FunFam" id="3.50.50.60:FF:000034">
    <property type="entry name" value="sulfide:quinone oxidoreductase, mitochondrial"/>
    <property type="match status" value="1"/>
</dbReference>
<keyword evidence="4" id="KW-0274">FAD</keyword>
<feature type="domain" description="FAD/NAD(P)-binding" evidence="7">
    <location>
        <begin position="204"/>
        <end position="316"/>
    </location>
</feature>
<evidence type="ECO:0000256" key="2">
    <source>
        <dbReference type="ARBA" id="ARBA00022630"/>
    </source>
</evidence>
<dbReference type="PANTHER" id="PTHR10632">
    <property type="entry name" value="SULFIDE:QUINONE OXIDOREDUCTASE"/>
    <property type="match status" value="1"/>
</dbReference>
<evidence type="ECO:0000259" key="7">
    <source>
        <dbReference type="Pfam" id="PF07992"/>
    </source>
</evidence>
<comment type="caution">
    <text evidence="8">The sequence shown here is derived from an EMBL/GenBank/DDBJ whole genome shotgun (WGS) entry which is preliminary data.</text>
</comment>
<dbReference type="SUPFAM" id="SSF51905">
    <property type="entry name" value="FAD/NAD(P)-binding domain"/>
    <property type="match status" value="1"/>
</dbReference>
<protein>
    <submittedName>
        <fullName evidence="8">NAD(P)/FAD-dependent oxidoreductase</fullName>
    </submittedName>
</protein>
<dbReference type="GO" id="GO:0048038">
    <property type="term" value="F:quinone binding"/>
    <property type="evidence" value="ECO:0007669"/>
    <property type="project" value="UniProtKB-KW"/>
</dbReference>
<dbReference type="AlphaFoldDB" id="A0A844H1M4"/>
<reference evidence="8 9" key="1">
    <citation type="submission" date="2019-11" db="EMBL/GenBank/DDBJ databases">
        <title>Isolation of a new High Light Tolerant Cyanobacteria.</title>
        <authorList>
            <person name="Dobson Z."/>
            <person name="Vaughn N."/>
            <person name="Vaughn M."/>
            <person name="Fromme P."/>
            <person name="Mazor Y."/>
        </authorList>
    </citation>
    <scope>NUCLEOTIDE SEQUENCE [LARGE SCALE GENOMIC DNA]</scope>
    <source>
        <strain evidence="8 9">0216</strain>
    </source>
</reference>
<proteinExistence type="predicted"/>
<dbReference type="GO" id="GO:0071949">
    <property type="term" value="F:FAD binding"/>
    <property type="evidence" value="ECO:0007669"/>
    <property type="project" value="TreeGrafter"/>
</dbReference>
<evidence type="ECO:0000256" key="6">
    <source>
        <dbReference type="ARBA" id="ARBA00023002"/>
    </source>
</evidence>
<keyword evidence="6" id="KW-0560">Oxidoreductase</keyword>
<dbReference type="GO" id="GO:0070221">
    <property type="term" value="P:sulfide oxidation, using sulfide:quinone oxidoreductase"/>
    <property type="evidence" value="ECO:0007669"/>
    <property type="project" value="TreeGrafter"/>
</dbReference>